<evidence type="ECO:0000259" key="1">
    <source>
        <dbReference type="Pfam" id="PF13577"/>
    </source>
</evidence>
<evidence type="ECO:0000313" key="3">
    <source>
        <dbReference type="Proteomes" id="UP000537326"/>
    </source>
</evidence>
<keyword evidence="2" id="KW-0223">Dioxygenase</keyword>
<keyword evidence="2" id="KW-0560">Oxidoreductase</keyword>
<reference evidence="2 3" key="1">
    <citation type="submission" date="2020-07" db="EMBL/GenBank/DDBJ databases">
        <title>Sequencing the genomes of 1000 actinobacteria strains.</title>
        <authorList>
            <person name="Klenk H.-P."/>
        </authorList>
    </citation>
    <scope>NUCLEOTIDE SEQUENCE [LARGE SCALE GENOMIC DNA]</scope>
    <source>
        <strain evidence="2 3">DSM 18248</strain>
    </source>
</reference>
<dbReference type="GO" id="GO:0051213">
    <property type="term" value="F:dioxygenase activity"/>
    <property type="evidence" value="ECO:0007669"/>
    <property type="project" value="UniProtKB-KW"/>
</dbReference>
<dbReference type="InterPro" id="IPR032710">
    <property type="entry name" value="NTF2-like_dom_sf"/>
</dbReference>
<comment type="caution">
    <text evidence="2">The sequence shown here is derived from an EMBL/GenBank/DDBJ whole genome shotgun (WGS) entry which is preliminary data.</text>
</comment>
<dbReference type="InterPro" id="IPR037401">
    <property type="entry name" value="SnoaL-like"/>
</dbReference>
<evidence type="ECO:0000313" key="2">
    <source>
        <dbReference type="EMBL" id="NYI10944.1"/>
    </source>
</evidence>
<keyword evidence="3" id="KW-1185">Reference proteome</keyword>
<organism evidence="2 3">
    <name type="scientific">Nocardioides marinus</name>
    <dbReference type="NCBI Taxonomy" id="374514"/>
    <lineage>
        <taxon>Bacteria</taxon>
        <taxon>Bacillati</taxon>
        <taxon>Actinomycetota</taxon>
        <taxon>Actinomycetes</taxon>
        <taxon>Propionibacteriales</taxon>
        <taxon>Nocardioidaceae</taxon>
        <taxon>Nocardioides</taxon>
    </lineage>
</organism>
<gene>
    <name evidence="2" type="ORF">BKA05_002459</name>
</gene>
<dbReference type="Gene3D" id="3.10.450.50">
    <property type="match status" value="1"/>
</dbReference>
<dbReference type="Pfam" id="PF13577">
    <property type="entry name" value="SnoaL_4"/>
    <property type="match status" value="1"/>
</dbReference>
<sequence>MPTSSADSARQIENLLHTYAELIDAGDLDGVADLFAHGRIHGEEGGGPETVFEGREGVRKLYGFSTRIYEDTGTPRTKHVTTNAIIDVDEESGTASCRSYFTVLQATDALALQPIIAGRYRDTFHRPDGTWWFESRTMHVDLVGDLSHHLKW</sequence>
<feature type="domain" description="SnoaL-like" evidence="1">
    <location>
        <begin position="7"/>
        <end position="137"/>
    </location>
</feature>
<proteinExistence type="predicted"/>
<dbReference type="Proteomes" id="UP000537326">
    <property type="component" value="Unassembled WGS sequence"/>
</dbReference>
<dbReference type="RefSeq" id="WP_218842398.1">
    <property type="nucleotide sequence ID" value="NZ_BAAAPP010000005.1"/>
</dbReference>
<accession>A0A7Z0C5A4</accession>
<dbReference type="EMBL" id="JACBZI010000001">
    <property type="protein sequence ID" value="NYI10944.1"/>
    <property type="molecule type" value="Genomic_DNA"/>
</dbReference>
<protein>
    <submittedName>
        <fullName evidence="2">3-phenylpropionate/cinnamic acid dioxygenase small subunit</fullName>
    </submittedName>
</protein>
<dbReference type="AlphaFoldDB" id="A0A7Z0C5A4"/>
<dbReference type="SUPFAM" id="SSF54427">
    <property type="entry name" value="NTF2-like"/>
    <property type="match status" value="1"/>
</dbReference>
<name>A0A7Z0C5A4_9ACTN</name>